<dbReference type="Gene3D" id="1.10.357.40">
    <property type="entry name" value="YbiA-like"/>
    <property type="match status" value="1"/>
</dbReference>
<sequence length="169" mass="19768">METDKYIFFYGHQKNKLGTEIYSQWYPCTFIEKICDDVEIKYYNAEQYMMAQKALLFGDGDILLKILNEKNPSKIKSLGRKIVNFDNDYWNKYKYDIVASGNRLKFQQNPKLMEQLQNTGNKILVEASPYDKIWGIGLTAHQAINIPESKWPGQNLLGKALMQVRKELQ</sequence>
<proteinExistence type="predicted"/>
<dbReference type="CDD" id="cd15457">
    <property type="entry name" value="NADAR"/>
    <property type="match status" value="1"/>
</dbReference>
<evidence type="ECO:0000313" key="2">
    <source>
        <dbReference type="EMBL" id="ANB50836.1"/>
    </source>
</evidence>
<dbReference type="RefSeq" id="YP_010776587.1">
    <property type="nucleotide sequence ID" value="NC_075034.1"/>
</dbReference>
<organism evidence="2 3">
    <name type="scientific">Powai lake megavirus</name>
    <dbReference type="NCBI Taxonomy" id="1842663"/>
    <lineage>
        <taxon>Viruses</taxon>
        <taxon>Varidnaviria</taxon>
        <taxon>Bamfordvirae</taxon>
        <taxon>Nucleocytoviricota</taxon>
        <taxon>Megaviricetes</taxon>
        <taxon>Imitervirales</taxon>
        <taxon>Mimiviridae</taxon>
        <taxon>Megamimivirinae</taxon>
        <taxon>Megavirus</taxon>
        <taxon>Megavirus powaiense</taxon>
    </lineage>
</organism>
<dbReference type="KEGG" id="vg:80513198"/>
<evidence type="ECO:0000313" key="3">
    <source>
        <dbReference type="Proteomes" id="UP000241365"/>
    </source>
</evidence>
<keyword evidence="3" id="KW-1185">Reference proteome</keyword>
<dbReference type="NCBIfam" id="TIGR02464">
    <property type="entry name" value="ribofla_fusion"/>
    <property type="match status" value="1"/>
</dbReference>
<dbReference type="InterPro" id="IPR012816">
    <property type="entry name" value="NADAR"/>
</dbReference>
<dbReference type="Pfam" id="PF08719">
    <property type="entry name" value="NADAR"/>
    <property type="match status" value="1"/>
</dbReference>
<feature type="domain" description="NADAR" evidence="1">
    <location>
        <begin position="8"/>
        <end position="169"/>
    </location>
</feature>
<reference evidence="2 3" key="1">
    <citation type="journal article" date="2016" name="Genome Announc.">
        <title>Complete Genome Sequence of a New Megavirus Family Member Isolated from an Inland Water Lake for the First Time in India.</title>
        <authorList>
            <person name="Chatterjee A."/>
            <person name="Ali F."/>
            <person name="Bange D."/>
            <person name="Kondabagil K."/>
        </authorList>
    </citation>
    <scope>NUCLEOTIDE SEQUENCE [LARGE SCALE GENOMIC DNA]</scope>
    <source>
        <strain evidence="2">1</strain>
    </source>
</reference>
<accession>A0A167RLL2</accession>
<name>A0A167RLL2_9VIRU</name>
<evidence type="ECO:0000259" key="1">
    <source>
        <dbReference type="Pfam" id="PF08719"/>
    </source>
</evidence>
<protein>
    <recommendedName>
        <fullName evidence="1">NADAR domain-containing protein</fullName>
    </recommendedName>
</protein>
<dbReference type="EMBL" id="KU877344">
    <property type="protein sequence ID" value="ANB50836.1"/>
    <property type="molecule type" value="Genomic_DNA"/>
</dbReference>
<dbReference type="SUPFAM" id="SSF143990">
    <property type="entry name" value="YbiA-like"/>
    <property type="match status" value="1"/>
</dbReference>
<dbReference type="Proteomes" id="UP000241365">
    <property type="component" value="Segment"/>
</dbReference>
<dbReference type="GeneID" id="80513198"/>
<dbReference type="InterPro" id="IPR037238">
    <property type="entry name" value="YbiA-like_sf"/>
</dbReference>